<keyword evidence="4 6" id="KW-0472">Membrane</keyword>
<evidence type="ECO:0000256" key="2">
    <source>
        <dbReference type="ARBA" id="ARBA00022692"/>
    </source>
</evidence>
<name>A0A815ZXB0_9BILA</name>
<dbReference type="GO" id="GO:0016020">
    <property type="term" value="C:membrane"/>
    <property type="evidence" value="ECO:0007669"/>
    <property type="project" value="UniProtKB-SubCell"/>
</dbReference>
<dbReference type="PANTHER" id="PTHR45724">
    <property type="entry name" value="AQUAPORIN NIP2-1"/>
    <property type="match status" value="1"/>
</dbReference>
<reference evidence="7" key="1">
    <citation type="submission" date="2021-02" db="EMBL/GenBank/DDBJ databases">
        <authorList>
            <person name="Nowell W R."/>
        </authorList>
    </citation>
    <scope>NUCLEOTIDE SEQUENCE</scope>
</reference>
<feature type="transmembrane region" description="Helical" evidence="6">
    <location>
        <begin position="126"/>
        <end position="151"/>
    </location>
</feature>
<evidence type="ECO:0000256" key="3">
    <source>
        <dbReference type="ARBA" id="ARBA00022989"/>
    </source>
</evidence>
<dbReference type="Proteomes" id="UP000681722">
    <property type="component" value="Unassembled WGS sequence"/>
</dbReference>
<comment type="caution">
    <text evidence="7">The sequence shown here is derived from an EMBL/GenBank/DDBJ whole genome shotgun (WGS) entry which is preliminary data.</text>
</comment>
<dbReference type="InterPro" id="IPR023271">
    <property type="entry name" value="Aquaporin-like"/>
</dbReference>
<keyword evidence="2 5" id="KW-0812">Transmembrane</keyword>
<evidence type="ECO:0000256" key="6">
    <source>
        <dbReference type="SAM" id="Phobius"/>
    </source>
</evidence>
<keyword evidence="9" id="KW-1185">Reference proteome</keyword>
<gene>
    <name evidence="7" type="ORF">GPM918_LOCUS41717</name>
    <name evidence="8" type="ORF">SRO942_LOCUS42820</name>
</gene>
<dbReference type="SUPFAM" id="SSF81338">
    <property type="entry name" value="Aquaporin-like"/>
    <property type="match status" value="1"/>
</dbReference>
<dbReference type="EMBL" id="CAJOBC010099683">
    <property type="protein sequence ID" value="CAF4462225.1"/>
    <property type="molecule type" value="Genomic_DNA"/>
</dbReference>
<dbReference type="PRINTS" id="PR00783">
    <property type="entry name" value="MINTRINSICP"/>
</dbReference>
<dbReference type="OrthoDB" id="3222at2759"/>
<dbReference type="AlphaFoldDB" id="A0A815ZXB0"/>
<feature type="transmembrane region" description="Helical" evidence="6">
    <location>
        <begin position="204"/>
        <end position="222"/>
    </location>
</feature>
<evidence type="ECO:0000256" key="4">
    <source>
        <dbReference type="ARBA" id="ARBA00023136"/>
    </source>
</evidence>
<feature type="transmembrane region" description="Helical" evidence="6">
    <location>
        <begin position="85"/>
        <end position="106"/>
    </location>
</feature>
<evidence type="ECO:0000256" key="5">
    <source>
        <dbReference type="RuleBase" id="RU000477"/>
    </source>
</evidence>
<dbReference type="EMBL" id="CAJNOQ010033533">
    <property type="protein sequence ID" value="CAF1590462.1"/>
    <property type="molecule type" value="Genomic_DNA"/>
</dbReference>
<dbReference type="GO" id="GO:0015267">
    <property type="term" value="F:channel activity"/>
    <property type="evidence" value="ECO:0007669"/>
    <property type="project" value="InterPro"/>
</dbReference>
<feature type="transmembrane region" description="Helical" evidence="6">
    <location>
        <begin position="163"/>
        <end position="184"/>
    </location>
</feature>
<dbReference type="Proteomes" id="UP000663829">
    <property type="component" value="Unassembled WGS sequence"/>
</dbReference>
<dbReference type="InterPro" id="IPR000425">
    <property type="entry name" value="MIP"/>
</dbReference>
<dbReference type="PANTHER" id="PTHR45724:SF23">
    <property type="entry name" value="AQUAPORIN NIP4-1-RELATED"/>
    <property type="match status" value="1"/>
</dbReference>
<accession>A0A815ZXB0</accession>
<keyword evidence="3 6" id="KW-1133">Transmembrane helix</keyword>
<evidence type="ECO:0000313" key="8">
    <source>
        <dbReference type="EMBL" id="CAF4462225.1"/>
    </source>
</evidence>
<evidence type="ECO:0000313" key="9">
    <source>
        <dbReference type="Proteomes" id="UP000663829"/>
    </source>
</evidence>
<evidence type="ECO:0000256" key="1">
    <source>
        <dbReference type="ARBA" id="ARBA00004141"/>
    </source>
</evidence>
<comment type="similarity">
    <text evidence="5">Belongs to the MIP/aquaporin (TC 1.A.8) family.</text>
</comment>
<keyword evidence="5" id="KW-0813">Transport</keyword>
<comment type="subcellular location">
    <subcellularLocation>
        <location evidence="1">Membrane</location>
        <topology evidence="1">Multi-pass membrane protein</topology>
    </subcellularLocation>
</comment>
<dbReference type="InterPro" id="IPR034294">
    <property type="entry name" value="Aquaporin_transptr"/>
</dbReference>
<sequence>MSYVVRKLYCYVIEPPIIEESQKQQWEEKENKRRIELERKQQMQILKSLNNIQWQDRVPQQHGITELTYRYDEYTRNNMNALLKLLRRLLCEFVGTFLLVLGHASLRIQMNLKRMSAIEHAIANGLIIVNLIYSLGSLSGAHFNPVVTLIFSLRRTFPFSWLPFYYVVQFLASLSAGDLIAVLFKENAYYGTNSVDHMLLSADVGGFGWEVILSFILMFVILQTSTRGSIIGPLAAFSSWIYYYI</sequence>
<dbReference type="Gene3D" id="1.20.1080.10">
    <property type="entry name" value="Glycerol uptake facilitator protein"/>
    <property type="match status" value="1"/>
</dbReference>
<protein>
    <submittedName>
        <fullName evidence="7">Uncharacterized protein</fullName>
    </submittedName>
</protein>
<proteinExistence type="inferred from homology"/>
<dbReference type="Pfam" id="PF00230">
    <property type="entry name" value="MIP"/>
    <property type="match status" value="1"/>
</dbReference>
<evidence type="ECO:0000313" key="7">
    <source>
        <dbReference type="EMBL" id="CAF1590462.1"/>
    </source>
</evidence>
<organism evidence="7 9">
    <name type="scientific">Didymodactylos carnosus</name>
    <dbReference type="NCBI Taxonomy" id="1234261"/>
    <lineage>
        <taxon>Eukaryota</taxon>
        <taxon>Metazoa</taxon>
        <taxon>Spiralia</taxon>
        <taxon>Gnathifera</taxon>
        <taxon>Rotifera</taxon>
        <taxon>Eurotatoria</taxon>
        <taxon>Bdelloidea</taxon>
        <taxon>Philodinida</taxon>
        <taxon>Philodinidae</taxon>
        <taxon>Didymodactylos</taxon>
    </lineage>
</organism>